<evidence type="ECO:0000313" key="1">
    <source>
        <dbReference type="EMBL" id="KAF5741583.1"/>
    </source>
</evidence>
<dbReference type="AlphaFoldDB" id="A0A7J7D5H9"/>
<sequence>MLILANTIVLDSTCKDLLLATPITLDLVLLVELSTRIQLKAEDEGKFHSFHLVATILNYLAKAPLVPIGTPVVKALSKQRAMYYLYFKGGAWKLDLILLRVYVDGRYAAYVYFKIIN</sequence>
<protein>
    <submittedName>
        <fullName evidence="1">Putative myo-inositol 1-phosphate synthase</fullName>
    </submittedName>
</protein>
<dbReference type="InParanoid" id="A0A7J7D5H9"/>
<dbReference type="GO" id="GO:0008654">
    <property type="term" value="P:phospholipid biosynthetic process"/>
    <property type="evidence" value="ECO:0007669"/>
    <property type="project" value="InterPro"/>
</dbReference>
<dbReference type="EMBL" id="JAAARO010000010">
    <property type="protein sequence ID" value="KAF5741583.1"/>
    <property type="molecule type" value="Genomic_DNA"/>
</dbReference>
<reference evidence="1 2" key="1">
    <citation type="journal article" date="2020" name="Nat. Commun.">
        <title>Genome of Tripterygium wilfordii and identification of cytochrome P450 involved in triptolide biosynthesis.</title>
        <authorList>
            <person name="Tu L."/>
            <person name="Su P."/>
            <person name="Zhang Z."/>
            <person name="Gao L."/>
            <person name="Wang J."/>
            <person name="Hu T."/>
            <person name="Zhou J."/>
            <person name="Zhang Y."/>
            <person name="Zhao Y."/>
            <person name="Liu Y."/>
            <person name="Song Y."/>
            <person name="Tong Y."/>
            <person name="Lu Y."/>
            <person name="Yang J."/>
            <person name="Xu C."/>
            <person name="Jia M."/>
            <person name="Peters R.J."/>
            <person name="Huang L."/>
            <person name="Gao W."/>
        </authorList>
    </citation>
    <scope>NUCLEOTIDE SEQUENCE [LARGE SCALE GENOMIC DNA]</scope>
    <source>
        <strain evidence="2">cv. XIE 37</strain>
        <tissue evidence="1">Leaf</tissue>
    </source>
</reference>
<dbReference type="InterPro" id="IPR002587">
    <property type="entry name" value="Myo-inos-1-P_Synthase"/>
</dbReference>
<dbReference type="Gene3D" id="3.40.50.720">
    <property type="entry name" value="NAD(P)-binding Rossmann-like Domain"/>
    <property type="match status" value="1"/>
</dbReference>
<organism evidence="1 2">
    <name type="scientific">Tripterygium wilfordii</name>
    <name type="common">Thunder God vine</name>
    <dbReference type="NCBI Taxonomy" id="458696"/>
    <lineage>
        <taxon>Eukaryota</taxon>
        <taxon>Viridiplantae</taxon>
        <taxon>Streptophyta</taxon>
        <taxon>Embryophyta</taxon>
        <taxon>Tracheophyta</taxon>
        <taxon>Spermatophyta</taxon>
        <taxon>Magnoliopsida</taxon>
        <taxon>eudicotyledons</taxon>
        <taxon>Gunneridae</taxon>
        <taxon>Pentapetalae</taxon>
        <taxon>rosids</taxon>
        <taxon>fabids</taxon>
        <taxon>Celastrales</taxon>
        <taxon>Celastraceae</taxon>
        <taxon>Tripterygium</taxon>
    </lineage>
</organism>
<dbReference type="SUPFAM" id="SSF51735">
    <property type="entry name" value="NAD(P)-binding Rossmann-fold domains"/>
    <property type="match status" value="1"/>
</dbReference>
<keyword evidence="2" id="KW-1185">Reference proteome</keyword>
<dbReference type="GO" id="GO:0004512">
    <property type="term" value="F:inositol-3-phosphate synthase activity"/>
    <property type="evidence" value="ECO:0007669"/>
    <property type="project" value="InterPro"/>
</dbReference>
<evidence type="ECO:0000313" key="2">
    <source>
        <dbReference type="Proteomes" id="UP000593562"/>
    </source>
</evidence>
<accession>A0A7J7D5H9</accession>
<name>A0A7J7D5H9_TRIWF</name>
<gene>
    <name evidence="1" type="ORF">HS088_TW10G00585</name>
</gene>
<comment type="caution">
    <text evidence="1">The sequence shown here is derived from an EMBL/GenBank/DDBJ whole genome shotgun (WGS) entry which is preliminary data.</text>
</comment>
<dbReference type="Proteomes" id="UP000593562">
    <property type="component" value="Unassembled WGS sequence"/>
</dbReference>
<dbReference type="GO" id="GO:0006021">
    <property type="term" value="P:inositol biosynthetic process"/>
    <property type="evidence" value="ECO:0007669"/>
    <property type="project" value="InterPro"/>
</dbReference>
<proteinExistence type="predicted"/>
<dbReference type="InterPro" id="IPR036291">
    <property type="entry name" value="NAD(P)-bd_dom_sf"/>
</dbReference>
<dbReference type="Pfam" id="PF07994">
    <property type="entry name" value="NAD_binding_5"/>
    <property type="match status" value="1"/>
</dbReference>
<dbReference type="PANTHER" id="PTHR11510">
    <property type="entry name" value="MYO-INOSITOL-1 PHOSPHATE SYNTHASE"/>
    <property type="match status" value="1"/>
</dbReference>